<organism evidence="1 2">
    <name type="scientific">Streptomyces coerulescens</name>
    <dbReference type="NCBI Taxonomy" id="29304"/>
    <lineage>
        <taxon>Bacteria</taxon>
        <taxon>Bacillati</taxon>
        <taxon>Actinomycetota</taxon>
        <taxon>Actinomycetes</taxon>
        <taxon>Kitasatosporales</taxon>
        <taxon>Streptomycetaceae</taxon>
        <taxon>Streptomyces</taxon>
    </lineage>
</organism>
<gene>
    <name evidence="1" type="ORF">ACFPQ9_21165</name>
</gene>
<keyword evidence="2" id="KW-1185">Reference proteome</keyword>
<accession>A0ABW0CKH4</accession>
<dbReference type="Proteomes" id="UP001596263">
    <property type="component" value="Unassembled WGS sequence"/>
</dbReference>
<protein>
    <recommendedName>
        <fullName evidence="3">TetR family transcriptional regulator</fullName>
    </recommendedName>
</protein>
<comment type="caution">
    <text evidence="1">The sequence shown here is derived from an EMBL/GenBank/DDBJ whole genome shotgun (WGS) entry which is preliminary data.</text>
</comment>
<proteinExistence type="predicted"/>
<evidence type="ECO:0000313" key="1">
    <source>
        <dbReference type="EMBL" id="MFC5216354.1"/>
    </source>
</evidence>
<evidence type="ECO:0008006" key="3">
    <source>
        <dbReference type="Google" id="ProtNLM"/>
    </source>
</evidence>
<evidence type="ECO:0000313" key="2">
    <source>
        <dbReference type="Proteomes" id="UP001596263"/>
    </source>
</evidence>
<name>A0ABW0CKH4_STRCD</name>
<sequence length="162" mass="17676">MAAKPPPTAARERTGLTDHDVAHYFKALERAVDRTVRAPATGRLGDERLRVAAWIHQVYRNPLSPAVFARPPGRAMRDARRAQATALARRLSVVRVSLTPAVEVRSTAATAALWAVVEDAVTHGPRPPYEQVVADAWSVMRATLAPVRPHTPLPFVRAAGAW</sequence>
<reference evidence="2" key="1">
    <citation type="journal article" date="2019" name="Int. J. Syst. Evol. Microbiol.">
        <title>The Global Catalogue of Microorganisms (GCM) 10K type strain sequencing project: providing services to taxonomists for standard genome sequencing and annotation.</title>
        <authorList>
            <consortium name="The Broad Institute Genomics Platform"/>
            <consortium name="The Broad Institute Genome Sequencing Center for Infectious Disease"/>
            <person name="Wu L."/>
            <person name="Ma J."/>
        </authorList>
    </citation>
    <scope>NUCLEOTIDE SEQUENCE [LARGE SCALE GENOMIC DNA]</scope>
    <source>
        <strain evidence="2">KCTC 42586</strain>
    </source>
</reference>
<dbReference type="EMBL" id="JBHSKM010000012">
    <property type="protein sequence ID" value="MFC5216354.1"/>
    <property type="molecule type" value="Genomic_DNA"/>
</dbReference>
<dbReference type="RefSeq" id="WP_380855162.1">
    <property type="nucleotide sequence ID" value="NZ_JBHSKM010000012.1"/>
</dbReference>